<organism evidence="1 2">
    <name type="scientific">Cucumis melo var. makuwa</name>
    <name type="common">Oriental melon</name>
    <dbReference type="NCBI Taxonomy" id="1194695"/>
    <lineage>
        <taxon>Eukaryota</taxon>
        <taxon>Viridiplantae</taxon>
        <taxon>Streptophyta</taxon>
        <taxon>Embryophyta</taxon>
        <taxon>Tracheophyta</taxon>
        <taxon>Spermatophyta</taxon>
        <taxon>Magnoliopsida</taxon>
        <taxon>eudicotyledons</taxon>
        <taxon>Gunneridae</taxon>
        <taxon>Pentapetalae</taxon>
        <taxon>rosids</taxon>
        <taxon>fabids</taxon>
        <taxon>Cucurbitales</taxon>
        <taxon>Cucurbitaceae</taxon>
        <taxon>Benincaseae</taxon>
        <taxon>Cucumis</taxon>
    </lineage>
</organism>
<protein>
    <recommendedName>
        <fullName evidence="3">Retrotransposon gag domain-containing protein</fullName>
    </recommendedName>
</protein>
<reference evidence="1 2" key="1">
    <citation type="submission" date="2019-08" db="EMBL/GenBank/DDBJ databases">
        <title>Draft genome sequences of two oriental melons (Cucumis melo L. var makuwa).</title>
        <authorList>
            <person name="Kwon S.-Y."/>
        </authorList>
    </citation>
    <scope>NUCLEOTIDE SEQUENCE [LARGE SCALE GENOMIC DNA]</scope>
    <source>
        <strain evidence="2">cv. Chang Bougi</strain>
        <tissue evidence="1">Leaf</tissue>
    </source>
</reference>
<sequence>MEMINDMSKDFQATLDIVRNEITDATNTIIEETKLTLMTMHLAKDGKLWWRFRYVIIQEGRCTIDTWDSLKEELYSQFFLESVEILARQKLDELKHIDNIQEYVSSLWG</sequence>
<dbReference type="Proteomes" id="UP000321947">
    <property type="component" value="Unassembled WGS sequence"/>
</dbReference>
<gene>
    <name evidence="1" type="ORF">E5676_scaffold265G00590</name>
</gene>
<dbReference type="EMBL" id="SSTD01012952">
    <property type="protein sequence ID" value="TYK07942.1"/>
    <property type="molecule type" value="Genomic_DNA"/>
</dbReference>
<proteinExistence type="predicted"/>
<dbReference type="AlphaFoldDB" id="A0A5D3C9F9"/>
<name>A0A5D3C9F9_CUCMM</name>
<comment type="caution">
    <text evidence="1">The sequence shown here is derived from an EMBL/GenBank/DDBJ whole genome shotgun (WGS) entry which is preliminary data.</text>
</comment>
<evidence type="ECO:0000313" key="1">
    <source>
        <dbReference type="EMBL" id="TYK07942.1"/>
    </source>
</evidence>
<evidence type="ECO:0000313" key="2">
    <source>
        <dbReference type="Proteomes" id="UP000321947"/>
    </source>
</evidence>
<accession>A0A5D3C9F9</accession>
<evidence type="ECO:0008006" key="3">
    <source>
        <dbReference type="Google" id="ProtNLM"/>
    </source>
</evidence>